<dbReference type="Proteomes" id="UP000290191">
    <property type="component" value="Unassembled WGS sequence"/>
</dbReference>
<dbReference type="CDD" id="cd00586">
    <property type="entry name" value="4HBT"/>
    <property type="match status" value="1"/>
</dbReference>
<dbReference type="InterPro" id="IPR006684">
    <property type="entry name" value="YbgC/YbaW"/>
</dbReference>
<proteinExistence type="inferred from homology"/>
<organism evidence="3 4">
    <name type="scientific">Halarcobacter anaerophilus</name>
    <dbReference type="NCBI Taxonomy" id="877500"/>
    <lineage>
        <taxon>Bacteria</taxon>
        <taxon>Pseudomonadati</taxon>
        <taxon>Campylobacterota</taxon>
        <taxon>Epsilonproteobacteria</taxon>
        <taxon>Campylobacterales</taxon>
        <taxon>Arcobacteraceae</taxon>
        <taxon>Halarcobacter</taxon>
    </lineage>
</organism>
<dbReference type="RefSeq" id="WP_129081764.1">
    <property type="nucleotide sequence ID" value="NZ_CP041070.1"/>
</dbReference>
<name>A0A4Q0Y241_9BACT</name>
<evidence type="ECO:0000256" key="1">
    <source>
        <dbReference type="ARBA" id="ARBA00005953"/>
    </source>
</evidence>
<dbReference type="PANTHER" id="PTHR31793:SF37">
    <property type="entry name" value="ACYL-COA THIOESTER HYDROLASE YBGC"/>
    <property type="match status" value="1"/>
</dbReference>
<dbReference type="Gene3D" id="3.10.129.10">
    <property type="entry name" value="Hotdog Thioesterase"/>
    <property type="match status" value="1"/>
</dbReference>
<dbReference type="InterPro" id="IPR050563">
    <property type="entry name" value="4-hydroxybenzoyl-CoA_TE"/>
</dbReference>
<evidence type="ECO:0000256" key="2">
    <source>
        <dbReference type="ARBA" id="ARBA00022801"/>
    </source>
</evidence>
<dbReference type="AlphaFoldDB" id="A0A4Q0Y241"/>
<dbReference type="InterPro" id="IPR029069">
    <property type="entry name" value="HotDog_dom_sf"/>
</dbReference>
<comment type="caution">
    <text evidence="3">The sequence shown here is derived from an EMBL/GenBank/DDBJ whole genome shotgun (WGS) entry which is preliminary data.</text>
</comment>
<protein>
    <submittedName>
        <fullName evidence="3">Acyl-CoA thioester hydrolase</fullName>
    </submittedName>
</protein>
<keyword evidence="2 3" id="KW-0378">Hydrolase</keyword>
<dbReference type="PANTHER" id="PTHR31793">
    <property type="entry name" value="4-HYDROXYBENZOYL-COA THIOESTERASE FAMILY MEMBER"/>
    <property type="match status" value="1"/>
</dbReference>
<evidence type="ECO:0000313" key="4">
    <source>
        <dbReference type="Proteomes" id="UP000290191"/>
    </source>
</evidence>
<dbReference type="Pfam" id="PF13279">
    <property type="entry name" value="4HBT_2"/>
    <property type="match status" value="1"/>
</dbReference>
<reference evidence="3 4" key="1">
    <citation type="submission" date="2017-10" db="EMBL/GenBank/DDBJ databases">
        <title>Genomics of the genus Arcobacter.</title>
        <authorList>
            <person name="Perez-Cataluna A."/>
            <person name="Figueras M.J."/>
        </authorList>
    </citation>
    <scope>NUCLEOTIDE SEQUENCE [LARGE SCALE GENOMIC DNA]</scope>
    <source>
        <strain evidence="3 4">DSM 24636</strain>
    </source>
</reference>
<accession>A0A4Q0Y241</accession>
<comment type="similarity">
    <text evidence="1">Belongs to the 4-hydroxybenzoyl-CoA thioesterase family.</text>
</comment>
<dbReference type="OrthoDB" id="9808429at2"/>
<gene>
    <name evidence="3" type="ORF">CRV06_06020</name>
</gene>
<keyword evidence="4" id="KW-1185">Reference proteome</keyword>
<dbReference type="NCBIfam" id="TIGR00051">
    <property type="entry name" value="YbgC/FadM family acyl-CoA thioesterase"/>
    <property type="match status" value="1"/>
</dbReference>
<evidence type="ECO:0000313" key="3">
    <source>
        <dbReference type="EMBL" id="RXJ63743.1"/>
    </source>
</evidence>
<dbReference type="GO" id="GO:0047617">
    <property type="term" value="F:fatty acyl-CoA hydrolase activity"/>
    <property type="evidence" value="ECO:0007669"/>
    <property type="project" value="TreeGrafter"/>
</dbReference>
<sequence length="120" mass="14172">MKIRVYYEDTDCGGIVYYANYLKFCERARSNLFFEKGLSPHNDEEFFVVKKVEAEYIKPAKFSDLLEVNTKIISKSAVTIDILHEIYKDNELLFISKVKLVYLKKFRPSKIPKEILEIFC</sequence>
<dbReference type="SUPFAM" id="SSF54637">
    <property type="entry name" value="Thioesterase/thiol ester dehydrase-isomerase"/>
    <property type="match status" value="1"/>
</dbReference>
<dbReference type="PIRSF" id="PIRSF003230">
    <property type="entry name" value="YbgC"/>
    <property type="match status" value="1"/>
</dbReference>
<dbReference type="EMBL" id="PDKO01000003">
    <property type="protein sequence ID" value="RXJ63743.1"/>
    <property type="molecule type" value="Genomic_DNA"/>
</dbReference>